<dbReference type="SUPFAM" id="SSF53822">
    <property type="entry name" value="Periplasmic binding protein-like I"/>
    <property type="match status" value="1"/>
</dbReference>
<dbReference type="EMBL" id="JAKEVY010000001">
    <property type="protein sequence ID" value="MCF1713743.1"/>
    <property type="molecule type" value="Genomic_DNA"/>
</dbReference>
<feature type="domain" description="HTH araC/xylS-type" evidence="4">
    <location>
        <begin position="285"/>
        <end position="383"/>
    </location>
</feature>
<keyword evidence="1" id="KW-0805">Transcription regulation</keyword>
<dbReference type="GO" id="GO:0003677">
    <property type="term" value="F:DNA binding"/>
    <property type="evidence" value="ECO:0007669"/>
    <property type="project" value="UniProtKB-KW"/>
</dbReference>
<comment type="caution">
    <text evidence="5">The sequence shown here is derived from an EMBL/GenBank/DDBJ whole genome shotgun (WGS) entry which is preliminary data.</text>
</comment>
<evidence type="ECO:0000313" key="5">
    <source>
        <dbReference type="EMBL" id="MCF1713743.1"/>
    </source>
</evidence>
<organism evidence="5 6">
    <name type="scientific">Flavihumibacter fluminis</name>
    <dbReference type="NCBI Taxonomy" id="2909236"/>
    <lineage>
        <taxon>Bacteria</taxon>
        <taxon>Pseudomonadati</taxon>
        <taxon>Bacteroidota</taxon>
        <taxon>Chitinophagia</taxon>
        <taxon>Chitinophagales</taxon>
        <taxon>Chitinophagaceae</taxon>
        <taxon>Flavihumibacter</taxon>
    </lineage>
</organism>
<evidence type="ECO:0000313" key="6">
    <source>
        <dbReference type="Proteomes" id="UP001200145"/>
    </source>
</evidence>
<dbReference type="InterPro" id="IPR046335">
    <property type="entry name" value="LacI/GalR-like_sensor"/>
</dbReference>
<keyword evidence="3" id="KW-0804">Transcription</keyword>
<proteinExistence type="predicted"/>
<evidence type="ECO:0000259" key="4">
    <source>
        <dbReference type="PROSITE" id="PS01124"/>
    </source>
</evidence>
<dbReference type="InterPro" id="IPR009057">
    <property type="entry name" value="Homeodomain-like_sf"/>
</dbReference>
<dbReference type="SMART" id="SM00342">
    <property type="entry name" value="HTH_ARAC"/>
    <property type="match status" value="1"/>
</dbReference>
<dbReference type="Gene3D" id="3.40.50.2300">
    <property type="match status" value="2"/>
</dbReference>
<evidence type="ECO:0000256" key="3">
    <source>
        <dbReference type="ARBA" id="ARBA00023163"/>
    </source>
</evidence>
<keyword evidence="2 5" id="KW-0238">DNA-binding</keyword>
<dbReference type="CDD" id="cd01543">
    <property type="entry name" value="PBP1_XylR"/>
    <property type="match status" value="1"/>
</dbReference>
<reference evidence="5 6" key="1">
    <citation type="submission" date="2022-01" db="EMBL/GenBank/DDBJ databases">
        <title>Flavihumibacter sp. nov., isolated from sediment of a river.</title>
        <authorList>
            <person name="Liu H."/>
        </authorList>
    </citation>
    <scope>NUCLEOTIDE SEQUENCE [LARGE SCALE GENOMIC DNA]</scope>
    <source>
        <strain evidence="5 6">RY-1</strain>
    </source>
</reference>
<dbReference type="Pfam" id="PF13377">
    <property type="entry name" value="Peripla_BP_3"/>
    <property type="match status" value="1"/>
</dbReference>
<dbReference type="InterPro" id="IPR018060">
    <property type="entry name" value="HTH_AraC"/>
</dbReference>
<sequence>MNKIILLFDISEKYGQSLMMGIVRYFKENSNALFCNMPIYYRETLGIRGILKFAKEWGAQGIIAQLNNTRDVRKIAESGIHLIVEDYKERFEEFPNITGGYYEAGQMGAEYFVKKGFKNFAFYGFKNIVWSRERSMGYEDYLNERGFDVYYFNQKEDTGNSELWYYKPSDLSEWLQQLPKPIAIMACDDARGLHIAEACKHANIRIPEDVIVLGVDNDELTCNLSDPPLSSINLDTERGGYEAGRLMDLMIQGKVKKPRNVMVMPTYIVTRQSTDIAAVDDAYIAKALKFIHKNLDHDINVSDVLGQLTISRRSLEKKFQEVTGTSVYKYISKVRMQKFSERLLETDKRISEIAHEAGLNLTNNVARQFKQIHGCSPSEYRKKHLPRK</sequence>
<dbReference type="Gene3D" id="1.10.10.60">
    <property type="entry name" value="Homeodomain-like"/>
    <property type="match status" value="1"/>
</dbReference>
<dbReference type="InterPro" id="IPR028082">
    <property type="entry name" value="Peripla_BP_I"/>
</dbReference>
<accession>A0ABS9BDF7</accession>
<dbReference type="Pfam" id="PF12833">
    <property type="entry name" value="HTH_18"/>
    <property type="match status" value="1"/>
</dbReference>
<dbReference type="PROSITE" id="PS01124">
    <property type="entry name" value="HTH_ARAC_FAMILY_2"/>
    <property type="match status" value="1"/>
</dbReference>
<dbReference type="SUPFAM" id="SSF46689">
    <property type="entry name" value="Homeodomain-like"/>
    <property type="match status" value="2"/>
</dbReference>
<dbReference type="RefSeq" id="WP_234864271.1">
    <property type="nucleotide sequence ID" value="NZ_JAKEVY010000001.1"/>
</dbReference>
<name>A0ABS9BDF7_9BACT</name>
<evidence type="ECO:0000256" key="2">
    <source>
        <dbReference type="ARBA" id="ARBA00023125"/>
    </source>
</evidence>
<keyword evidence="6" id="KW-1185">Reference proteome</keyword>
<protein>
    <submittedName>
        <fullName evidence="5">DNA-binding transcriptional regulator</fullName>
    </submittedName>
</protein>
<evidence type="ECO:0000256" key="1">
    <source>
        <dbReference type="ARBA" id="ARBA00023015"/>
    </source>
</evidence>
<gene>
    <name evidence="5" type="ORF">L0U88_03750</name>
</gene>
<dbReference type="PANTHER" id="PTHR30146:SF24">
    <property type="entry name" value="XYLOSE OPERON REGULATORY PROTEIN"/>
    <property type="match status" value="1"/>
</dbReference>
<dbReference type="Proteomes" id="UP001200145">
    <property type="component" value="Unassembled WGS sequence"/>
</dbReference>
<dbReference type="PANTHER" id="PTHR30146">
    <property type="entry name" value="LACI-RELATED TRANSCRIPTIONAL REPRESSOR"/>
    <property type="match status" value="1"/>
</dbReference>